<sequence>MNRILGLCGLLCALVLTGCAKPVPYDYTAFKESKPRSILVLPPVNHSPDVKASYSMLSQVTYPLAESGYYVLPVAVVEETFRQNGLTTAQDIQAVNVSKLHQIFGADAALYLDVKEYGTKYIVINSETRVTADARLVDLRNGKLLWSGSATASSDEQQSNNSAGIIGMLVQAAIDQIASTMSDKGHDIAGITSGRLLAAGHPRGMLYGPRSLQYGKETY</sequence>
<dbReference type="EMBL" id="QDKJ01000007">
    <property type="protein sequence ID" value="PWC12402.1"/>
    <property type="molecule type" value="Genomic_DNA"/>
</dbReference>
<keyword evidence="1" id="KW-0732">Signal</keyword>
<feature type="signal peptide" evidence="1">
    <location>
        <begin position="1"/>
        <end position="20"/>
    </location>
</feature>
<dbReference type="Gene3D" id="3.40.50.10610">
    <property type="entry name" value="ABC-type transport auxiliary lipoprotein component"/>
    <property type="match status" value="1"/>
</dbReference>
<evidence type="ECO:0000256" key="1">
    <source>
        <dbReference type="SAM" id="SignalP"/>
    </source>
</evidence>
<keyword evidence="3" id="KW-1185">Reference proteome</keyword>
<evidence type="ECO:0000313" key="2">
    <source>
        <dbReference type="EMBL" id="PWC12402.1"/>
    </source>
</evidence>
<reference evidence="2 3" key="1">
    <citation type="submission" date="2018-04" db="EMBL/GenBank/DDBJ databases">
        <title>Brenneria corticis sp.nov.</title>
        <authorList>
            <person name="Li Y."/>
        </authorList>
    </citation>
    <scope>NUCLEOTIDE SEQUENCE [LARGE SCALE GENOMIC DNA]</scope>
    <source>
        <strain evidence="2 3">LMG 27715</strain>
    </source>
</reference>
<feature type="chain" id="PRO_5015563026" description="Lipoprotein" evidence="1">
    <location>
        <begin position="21"/>
        <end position="219"/>
    </location>
</feature>
<dbReference type="RefSeq" id="WP_109054444.1">
    <property type="nucleotide sequence ID" value="NZ_QDKJ01000007.1"/>
</dbReference>
<name>A0A2U1TSR2_9GAMM</name>
<gene>
    <name evidence="2" type="ORF">B4923_11205</name>
</gene>
<evidence type="ECO:0000313" key="3">
    <source>
        <dbReference type="Proteomes" id="UP000245138"/>
    </source>
</evidence>
<dbReference type="PROSITE" id="PS51257">
    <property type="entry name" value="PROKAR_LIPOPROTEIN"/>
    <property type="match status" value="1"/>
</dbReference>
<dbReference type="Pfam" id="PF05643">
    <property type="entry name" value="GNA1162-like"/>
    <property type="match status" value="1"/>
</dbReference>
<organism evidence="2 3">
    <name type="scientific">Brenneria roseae subsp. americana</name>
    <dbReference type="NCBI Taxonomy" id="1508507"/>
    <lineage>
        <taxon>Bacteria</taxon>
        <taxon>Pseudomonadati</taxon>
        <taxon>Pseudomonadota</taxon>
        <taxon>Gammaproteobacteria</taxon>
        <taxon>Enterobacterales</taxon>
        <taxon>Pectobacteriaceae</taxon>
        <taxon>Brenneria</taxon>
    </lineage>
</organism>
<protein>
    <recommendedName>
        <fullName evidence="4">Lipoprotein</fullName>
    </recommendedName>
</protein>
<accession>A0A2U1TSR2</accession>
<dbReference type="Proteomes" id="UP000245138">
    <property type="component" value="Unassembled WGS sequence"/>
</dbReference>
<evidence type="ECO:0008006" key="4">
    <source>
        <dbReference type="Google" id="ProtNLM"/>
    </source>
</evidence>
<proteinExistence type="predicted"/>
<dbReference type="OrthoDB" id="1014694at2"/>
<comment type="caution">
    <text evidence="2">The sequence shown here is derived from an EMBL/GenBank/DDBJ whole genome shotgun (WGS) entry which is preliminary data.</text>
</comment>
<dbReference type="AlphaFoldDB" id="A0A2U1TSR2"/>
<dbReference type="InterPro" id="IPR008517">
    <property type="entry name" value="GNA1162-like"/>
</dbReference>